<dbReference type="Gene3D" id="3.40.30.10">
    <property type="entry name" value="Glutaredoxin"/>
    <property type="match status" value="1"/>
</dbReference>
<evidence type="ECO:0000256" key="4">
    <source>
        <dbReference type="ARBA" id="ARBA00023284"/>
    </source>
</evidence>
<comment type="caution">
    <text evidence="6">The sequence shown here is derived from an EMBL/GenBank/DDBJ whole genome shotgun (WGS) entry which is preliminary data.</text>
</comment>
<evidence type="ECO:0000313" key="6">
    <source>
        <dbReference type="EMBL" id="EDV06567.1"/>
    </source>
</evidence>
<dbReference type="Pfam" id="PF08534">
    <property type="entry name" value="Redoxin"/>
    <property type="match status" value="1"/>
</dbReference>
<gene>
    <name evidence="6" type="ORF">BACINT_01656</name>
</gene>
<dbReference type="InterPro" id="IPR036249">
    <property type="entry name" value="Thioredoxin-like_sf"/>
</dbReference>
<evidence type="ECO:0000313" key="7">
    <source>
        <dbReference type="Proteomes" id="UP000004596"/>
    </source>
</evidence>
<comment type="subcellular location">
    <subcellularLocation>
        <location evidence="1">Cell envelope</location>
    </subcellularLocation>
</comment>
<dbReference type="eggNOG" id="COG0526">
    <property type="taxonomic scope" value="Bacteria"/>
</dbReference>
<accession>B3C7W2</accession>
<keyword evidence="6" id="KW-0575">Peroxidase</keyword>
<dbReference type="PROSITE" id="PS51352">
    <property type="entry name" value="THIOREDOXIN_2"/>
    <property type="match status" value="1"/>
</dbReference>
<organism evidence="6 7">
    <name type="scientific">Bacteroides intestinalis DSM 17393</name>
    <dbReference type="NCBI Taxonomy" id="471870"/>
    <lineage>
        <taxon>Bacteria</taxon>
        <taxon>Pseudomonadati</taxon>
        <taxon>Bacteroidota</taxon>
        <taxon>Bacteroidia</taxon>
        <taxon>Bacteroidales</taxon>
        <taxon>Bacteroidaceae</taxon>
        <taxon>Bacteroides</taxon>
    </lineage>
</organism>
<reference evidence="6 7" key="2">
    <citation type="submission" date="2008-04" db="EMBL/GenBank/DDBJ databases">
        <authorList>
            <person name="Fulton L."/>
            <person name="Clifton S."/>
            <person name="Fulton B."/>
            <person name="Xu J."/>
            <person name="Minx P."/>
            <person name="Pepin K.H."/>
            <person name="Johnson M."/>
            <person name="Thiruvilangam P."/>
            <person name="Bhonagiri V."/>
            <person name="Nash W.E."/>
            <person name="Mardis E.R."/>
            <person name="Wilson R.K."/>
        </authorList>
    </citation>
    <scope>NUCLEOTIDE SEQUENCE [LARGE SCALE GENOMIC DNA]</scope>
    <source>
        <strain evidence="6 7">DSM 17393</strain>
    </source>
</reference>
<dbReference type="SUPFAM" id="SSF52833">
    <property type="entry name" value="Thioredoxin-like"/>
    <property type="match status" value="1"/>
</dbReference>
<dbReference type="PANTHER" id="PTHR42852">
    <property type="entry name" value="THIOL:DISULFIDE INTERCHANGE PROTEIN DSBE"/>
    <property type="match status" value="1"/>
</dbReference>
<dbReference type="GO" id="GO:0004601">
    <property type="term" value="F:peroxidase activity"/>
    <property type="evidence" value="ECO:0007669"/>
    <property type="project" value="UniProtKB-KW"/>
</dbReference>
<evidence type="ECO:0000256" key="2">
    <source>
        <dbReference type="ARBA" id="ARBA00022748"/>
    </source>
</evidence>
<dbReference type="CDD" id="cd02966">
    <property type="entry name" value="TlpA_like_family"/>
    <property type="match status" value="1"/>
</dbReference>
<dbReference type="EC" id="1.11.1.15" evidence="6"/>
<dbReference type="AlphaFoldDB" id="B3C7W2"/>
<dbReference type="GO" id="GO:0017004">
    <property type="term" value="P:cytochrome complex assembly"/>
    <property type="evidence" value="ECO:0007669"/>
    <property type="project" value="UniProtKB-KW"/>
</dbReference>
<evidence type="ECO:0000256" key="1">
    <source>
        <dbReference type="ARBA" id="ARBA00004196"/>
    </source>
</evidence>
<evidence type="ECO:0000259" key="5">
    <source>
        <dbReference type="PROSITE" id="PS51352"/>
    </source>
</evidence>
<dbReference type="STRING" id="471870.BACINT_01656"/>
<name>B3C7W2_9BACE</name>
<dbReference type="GO" id="GO:0030313">
    <property type="term" value="C:cell envelope"/>
    <property type="evidence" value="ECO:0007669"/>
    <property type="project" value="UniProtKB-SubCell"/>
</dbReference>
<dbReference type="InterPro" id="IPR050553">
    <property type="entry name" value="Thioredoxin_ResA/DsbE_sf"/>
</dbReference>
<sequence>MMKIILPLTAILCSLSILYSSIIDEGKRNIEVILHLDDDMTEEEQEVYLWSFCSWISGSEQAFWDSAKIEKGQKTVRLHGFVPYGNTLRLAFSKEGPQSLYIHALPNDTVELALTAKDRNTLWKNAIKGKYHNICTDFEKKARSYWVKIGEASEDSISYYNRLLKEFYIRNIYNNPHQELAKMSCAMIKMFFKDSLTVDSLQALREYIALKFPNYPAAALTYENAPVQSERTQYTRRRLNEIDIKREKYERTKQSTQIGSKLSLKLPSITEEEISLSDLKSKFIFVDIWASWCKPCRAQIPYIKEVLKKYPNDIKIYAVSIDIGHNTWRNAIEKDQTQEFIHVIGTDQDRRNVRSVEVLGIERIPRNFLLDRNCRIIAKDLHDEQLMQTLDSLTKQ</sequence>
<feature type="domain" description="Thioredoxin" evidence="5">
    <location>
        <begin position="255"/>
        <end position="395"/>
    </location>
</feature>
<keyword evidence="6" id="KW-0560">Oxidoreductase</keyword>
<reference evidence="6 7" key="1">
    <citation type="submission" date="2008-04" db="EMBL/GenBank/DDBJ databases">
        <title>Draft genome sequence of Bacteroides intestinalis (DSM 17393).</title>
        <authorList>
            <person name="Sudarsanam P."/>
            <person name="Ley R."/>
            <person name="Guruge J."/>
            <person name="Turnbaugh P.J."/>
            <person name="Mahowald M."/>
            <person name="Liep D."/>
            <person name="Gordon J."/>
        </authorList>
    </citation>
    <scope>NUCLEOTIDE SEQUENCE [LARGE SCALE GENOMIC DNA]</scope>
    <source>
        <strain evidence="6 7">DSM 17393</strain>
    </source>
</reference>
<dbReference type="RefSeq" id="WP_007661994.1">
    <property type="nucleotide sequence ID" value="NZ_ABJL02000007.1"/>
</dbReference>
<dbReference type="EMBL" id="ABJL02000007">
    <property type="protein sequence ID" value="EDV06567.1"/>
    <property type="molecule type" value="Genomic_DNA"/>
</dbReference>
<dbReference type="PANTHER" id="PTHR42852:SF6">
    <property type="entry name" value="THIOL:DISULFIDE INTERCHANGE PROTEIN DSBE"/>
    <property type="match status" value="1"/>
</dbReference>
<keyword evidence="2" id="KW-0201">Cytochrome c-type biogenesis</keyword>
<dbReference type="Proteomes" id="UP000004596">
    <property type="component" value="Unassembled WGS sequence"/>
</dbReference>
<evidence type="ECO:0000256" key="3">
    <source>
        <dbReference type="ARBA" id="ARBA00023157"/>
    </source>
</evidence>
<dbReference type="InterPro" id="IPR013740">
    <property type="entry name" value="Redoxin"/>
</dbReference>
<keyword evidence="4" id="KW-0676">Redox-active center</keyword>
<proteinExistence type="predicted"/>
<protein>
    <submittedName>
        <fullName evidence="6">Antioxidant, AhpC/TSA family</fullName>
        <ecNumber evidence="6">1.11.1.15</ecNumber>
    </submittedName>
</protein>
<keyword evidence="3" id="KW-1015">Disulfide bond</keyword>
<dbReference type="GeneID" id="26159055"/>
<dbReference type="InterPro" id="IPR013766">
    <property type="entry name" value="Thioredoxin_domain"/>
</dbReference>